<evidence type="ECO:0000313" key="1">
    <source>
        <dbReference type="Proteomes" id="UP000887564"/>
    </source>
</evidence>
<dbReference type="PANTHER" id="PTHR45943">
    <property type="entry name" value="E3 UBIQUITIN-PROTEIN LIGASE MYCBP2"/>
    <property type="match status" value="1"/>
</dbReference>
<dbReference type="GO" id="GO:0007411">
    <property type="term" value="P:axon guidance"/>
    <property type="evidence" value="ECO:0007669"/>
    <property type="project" value="TreeGrafter"/>
</dbReference>
<dbReference type="WBParaSite" id="PEQ_0000368001-mRNA-1">
    <property type="protein sequence ID" value="PEQ_0000368001-mRNA-1"/>
    <property type="gene ID" value="PEQ_0000368001"/>
</dbReference>
<protein>
    <submittedName>
        <fullName evidence="2">Uncharacterized protein</fullName>
    </submittedName>
</protein>
<dbReference type="GO" id="GO:0008582">
    <property type="term" value="P:regulation of synaptic assembly at neuromuscular junction"/>
    <property type="evidence" value="ECO:0007669"/>
    <property type="project" value="TreeGrafter"/>
</dbReference>
<keyword evidence="1" id="KW-1185">Reference proteome</keyword>
<organism evidence="1 2">
    <name type="scientific">Parascaris equorum</name>
    <name type="common">Equine roundworm</name>
    <dbReference type="NCBI Taxonomy" id="6256"/>
    <lineage>
        <taxon>Eukaryota</taxon>
        <taxon>Metazoa</taxon>
        <taxon>Ecdysozoa</taxon>
        <taxon>Nematoda</taxon>
        <taxon>Chromadorea</taxon>
        <taxon>Rhabditida</taxon>
        <taxon>Spirurina</taxon>
        <taxon>Ascaridomorpha</taxon>
        <taxon>Ascaridoidea</taxon>
        <taxon>Ascarididae</taxon>
        <taxon>Parascaris</taxon>
    </lineage>
</organism>
<dbReference type="GO" id="GO:0061630">
    <property type="term" value="F:ubiquitin protein ligase activity"/>
    <property type="evidence" value="ECO:0007669"/>
    <property type="project" value="TreeGrafter"/>
</dbReference>
<sequence>MNVEVTVRNGVASEHSSATFGSQLNKNAPTGTPNTLPTLQQLLQEPYRPVYMNKARYVAITMMTVYSKYSMEELRLAYFRDAILKENIKMIQRPDGRNCKSSLAVTVHVIIDMESKFLFQSNSHHTSQENGRLSKVVPIESNADLTDFNWLRVRDDSEIRAAHLRRSDTQLRPNKRRVAHLSRARFAVCDHRVMSKGVRIRATPALNALQIGVIPRG</sequence>
<dbReference type="GO" id="GO:0005886">
    <property type="term" value="C:plasma membrane"/>
    <property type="evidence" value="ECO:0007669"/>
    <property type="project" value="TreeGrafter"/>
</dbReference>
<dbReference type="PANTHER" id="PTHR45943:SF1">
    <property type="entry name" value="E3 UBIQUITIN-PROTEIN LIGASE MYCBP2"/>
    <property type="match status" value="1"/>
</dbReference>
<proteinExistence type="predicted"/>
<name>A0A914RBL9_PAREQ</name>
<evidence type="ECO:0000313" key="2">
    <source>
        <dbReference type="WBParaSite" id="PEQ_0000368001-mRNA-1"/>
    </source>
</evidence>
<dbReference type="GO" id="GO:0005634">
    <property type="term" value="C:nucleus"/>
    <property type="evidence" value="ECO:0007669"/>
    <property type="project" value="TreeGrafter"/>
</dbReference>
<dbReference type="Proteomes" id="UP000887564">
    <property type="component" value="Unplaced"/>
</dbReference>
<dbReference type="AlphaFoldDB" id="A0A914RBL9"/>
<accession>A0A914RBL9</accession>
<reference evidence="2" key="1">
    <citation type="submission" date="2022-11" db="UniProtKB">
        <authorList>
            <consortium name="WormBaseParasite"/>
        </authorList>
    </citation>
    <scope>IDENTIFICATION</scope>
</reference>